<name>A0A6A5FCZ8_PERFL</name>
<comment type="caution">
    <text evidence="2">The sequence shown here is derived from an EMBL/GenBank/DDBJ whole genome shotgun (WGS) entry which is preliminary data.</text>
</comment>
<gene>
    <name evidence="2" type="ORF">PFLUV_G00079310</name>
</gene>
<keyword evidence="3" id="KW-1185">Reference proteome</keyword>
<reference evidence="2 3" key="1">
    <citation type="submission" date="2019-06" db="EMBL/GenBank/DDBJ databases">
        <title>A chromosome-scale genome assembly of the European perch, Perca fluviatilis.</title>
        <authorList>
            <person name="Roques C."/>
            <person name="Zahm M."/>
            <person name="Cabau C."/>
            <person name="Klopp C."/>
            <person name="Bouchez O."/>
            <person name="Donnadieu C."/>
            <person name="Kuhl H."/>
            <person name="Gislard M."/>
            <person name="Guendouz S."/>
            <person name="Journot L."/>
            <person name="Haffray P."/>
            <person name="Bestin A."/>
            <person name="Morvezen R."/>
            <person name="Feron R."/>
            <person name="Wen M."/>
            <person name="Jouanno E."/>
            <person name="Herpin A."/>
            <person name="Schartl M."/>
            <person name="Postlethwait J."/>
            <person name="Schaerlinger B."/>
            <person name="Chardard D."/>
            <person name="Lecocq T."/>
            <person name="Poncet C."/>
            <person name="Jaffrelo L."/>
            <person name="Lampietro C."/>
            <person name="Guiguen Y."/>
        </authorList>
    </citation>
    <scope>NUCLEOTIDE SEQUENCE [LARGE SCALE GENOMIC DNA]</scope>
    <source>
        <tissue evidence="2">Blood</tissue>
    </source>
</reference>
<feature type="region of interest" description="Disordered" evidence="1">
    <location>
        <begin position="1"/>
        <end position="52"/>
    </location>
</feature>
<sequence>MGINSQTEECKAGSVNLPHLSTDKLPVSVQYSEIQGQRDPAERPQDPPPESFLPFLLANLDNPPCRVRRAKLPNVLCPHYFDFTTGDMDTIRTWWCLLLLSGNSVVRFSQKRKYEDQFVRITF</sequence>
<organism evidence="2 3">
    <name type="scientific">Perca fluviatilis</name>
    <name type="common">European perch</name>
    <dbReference type="NCBI Taxonomy" id="8168"/>
    <lineage>
        <taxon>Eukaryota</taxon>
        <taxon>Metazoa</taxon>
        <taxon>Chordata</taxon>
        <taxon>Craniata</taxon>
        <taxon>Vertebrata</taxon>
        <taxon>Euteleostomi</taxon>
        <taxon>Actinopterygii</taxon>
        <taxon>Neopterygii</taxon>
        <taxon>Teleostei</taxon>
        <taxon>Neoteleostei</taxon>
        <taxon>Acanthomorphata</taxon>
        <taxon>Eupercaria</taxon>
        <taxon>Perciformes</taxon>
        <taxon>Percoidei</taxon>
        <taxon>Percidae</taxon>
        <taxon>Percinae</taxon>
        <taxon>Perca</taxon>
    </lineage>
</organism>
<evidence type="ECO:0000313" key="2">
    <source>
        <dbReference type="EMBL" id="KAF1387474.1"/>
    </source>
</evidence>
<dbReference type="AlphaFoldDB" id="A0A6A5FCZ8"/>
<evidence type="ECO:0000256" key="1">
    <source>
        <dbReference type="SAM" id="MobiDB-lite"/>
    </source>
</evidence>
<dbReference type="Proteomes" id="UP000465112">
    <property type="component" value="Chromosome 7"/>
</dbReference>
<protein>
    <submittedName>
        <fullName evidence="2">Uncharacterized protein</fullName>
    </submittedName>
</protein>
<accession>A0A6A5FCZ8</accession>
<evidence type="ECO:0000313" key="3">
    <source>
        <dbReference type="Proteomes" id="UP000465112"/>
    </source>
</evidence>
<proteinExistence type="predicted"/>
<dbReference type="EMBL" id="VHII01000007">
    <property type="protein sequence ID" value="KAF1387474.1"/>
    <property type="molecule type" value="Genomic_DNA"/>
</dbReference>